<gene>
    <name evidence="2" type="ORF">C8035_v000463</name>
</gene>
<dbReference type="EMBL" id="QAPG01010715">
    <property type="protein sequence ID" value="TDZ13015.1"/>
    <property type="molecule type" value="Genomic_DNA"/>
</dbReference>
<dbReference type="AlphaFoldDB" id="A0A4R8PLG5"/>
<feature type="compositionally biased region" description="Basic residues" evidence="1">
    <location>
        <begin position="145"/>
        <end position="154"/>
    </location>
</feature>
<feature type="compositionally biased region" description="Low complexity" evidence="1">
    <location>
        <begin position="26"/>
        <end position="41"/>
    </location>
</feature>
<dbReference type="Proteomes" id="UP000295083">
    <property type="component" value="Unassembled WGS sequence"/>
</dbReference>
<feature type="compositionally biased region" description="Polar residues" evidence="1">
    <location>
        <begin position="176"/>
        <end position="190"/>
    </location>
</feature>
<feature type="compositionally biased region" description="Low complexity" evidence="1">
    <location>
        <begin position="118"/>
        <end position="134"/>
    </location>
</feature>
<feature type="region of interest" description="Disordered" evidence="1">
    <location>
        <begin position="81"/>
        <end position="268"/>
    </location>
</feature>
<proteinExistence type="predicted"/>
<feature type="compositionally biased region" description="Polar residues" evidence="1">
    <location>
        <begin position="220"/>
        <end position="245"/>
    </location>
</feature>
<feature type="compositionally biased region" description="Low complexity" evidence="1">
    <location>
        <begin position="155"/>
        <end position="164"/>
    </location>
</feature>
<accession>A0A4R8PLG5</accession>
<feature type="compositionally biased region" description="Polar residues" evidence="1">
    <location>
        <begin position="202"/>
        <end position="211"/>
    </location>
</feature>
<comment type="caution">
    <text evidence="2">The sequence shown here is derived from an EMBL/GenBank/DDBJ whole genome shotgun (WGS) entry which is preliminary data.</text>
</comment>
<feature type="compositionally biased region" description="Basic and acidic residues" evidence="1">
    <location>
        <begin position="246"/>
        <end position="257"/>
    </location>
</feature>
<evidence type="ECO:0000256" key="1">
    <source>
        <dbReference type="SAM" id="MobiDB-lite"/>
    </source>
</evidence>
<sequence length="603" mass="65866">MSRSWAQIAGGGSPKLNPLRRAVTMPSSSSPLALIASPTPSNSFEVLDAPQEELTADSVNTDAQALAQGVKYTWANVVASRPESEPDFTTSSFPPSPSQDRGHFSTPPRKNSSPPTPVISGTSISSPSPSSTIDSSDENMGNAKRQAKKERKAKAQAAAAAAAENDPIRANASLLAASQSTPAETESAHSSPADLIQGLTIDEQSAASETAASGPAPSETVASETAATQSANVANQTSASASNDAQQKKDEKGKETASEAGDNNEMATADQALISSSDDVPKEPKGKEIANDYDEENEEAAAAAAEAKDAALKRAMLASLDRARRRELYSAKSGHDLQLLLGKDGMVACLHRDVAIADSKWFAEHMPGPRSDGLTHIHLHHYDVNRIEPVITYLYTRKCRGLFLNKINIWDLRFIQFSIMTYCTMVELQVEAGMAYLRCIVKDSTEYYRDQLSGMYYFYRQNDYKFIQVMELPLRLSFIILYSHDACADGIYEMKLELGKLFVVLFSWLRRQPAFKDDTEAMWAALDFPWREDLEDFHQEGLIPGYEDLFDHNREFLPVKQQVEQMIDRELLGVPGPSSAAPGFYAASIEEIAAQARAAGYRS</sequence>
<protein>
    <recommendedName>
        <fullName evidence="4">BTB domain-containing protein</fullName>
    </recommendedName>
</protein>
<evidence type="ECO:0000313" key="2">
    <source>
        <dbReference type="EMBL" id="TDZ13015.1"/>
    </source>
</evidence>
<evidence type="ECO:0000313" key="3">
    <source>
        <dbReference type="Proteomes" id="UP000295083"/>
    </source>
</evidence>
<evidence type="ECO:0008006" key="4">
    <source>
        <dbReference type="Google" id="ProtNLM"/>
    </source>
</evidence>
<name>A0A4R8PLG5_9PEZI</name>
<feature type="region of interest" description="Disordered" evidence="1">
    <location>
        <begin position="1"/>
        <end position="44"/>
    </location>
</feature>
<organism evidence="2 3">
    <name type="scientific">Colletotrichum spinosum</name>
    <dbReference type="NCBI Taxonomy" id="1347390"/>
    <lineage>
        <taxon>Eukaryota</taxon>
        <taxon>Fungi</taxon>
        <taxon>Dikarya</taxon>
        <taxon>Ascomycota</taxon>
        <taxon>Pezizomycotina</taxon>
        <taxon>Sordariomycetes</taxon>
        <taxon>Hypocreomycetidae</taxon>
        <taxon>Glomerellales</taxon>
        <taxon>Glomerellaceae</taxon>
        <taxon>Colletotrichum</taxon>
        <taxon>Colletotrichum orbiculare species complex</taxon>
    </lineage>
</organism>
<keyword evidence="3" id="KW-1185">Reference proteome</keyword>
<reference evidence="2 3" key="1">
    <citation type="submission" date="2018-11" db="EMBL/GenBank/DDBJ databases">
        <title>Genome sequence and assembly of Colletotrichum spinosum.</title>
        <authorList>
            <person name="Gan P."/>
            <person name="Shirasu K."/>
        </authorList>
    </citation>
    <scope>NUCLEOTIDE SEQUENCE [LARGE SCALE GENOMIC DNA]</scope>
    <source>
        <strain evidence="2 3">CBS 515.97</strain>
    </source>
</reference>